<dbReference type="InterPro" id="IPR013424">
    <property type="entry name" value="Ice-binding_C"/>
</dbReference>
<gene>
    <name evidence="8" type="ORF">METUNv1_00223</name>
</gene>
<evidence type="ECO:0000256" key="4">
    <source>
        <dbReference type="ARBA" id="ARBA00023180"/>
    </source>
</evidence>
<keyword evidence="5" id="KW-0472">Membrane</keyword>
<dbReference type="SMART" id="SM00281">
    <property type="entry name" value="LamB"/>
    <property type="match status" value="1"/>
</dbReference>
<evidence type="ECO:0000256" key="6">
    <source>
        <dbReference type="SAM" id="SignalP"/>
    </source>
</evidence>
<dbReference type="InterPro" id="IPR000034">
    <property type="entry name" value="Laminin_IV"/>
</dbReference>
<organism evidence="8 9">
    <name type="scientific">Methyloversatilis universalis (strain ATCC BAA-1314 / DSM 25237 / JCM 13912 / CCUG 52030 / FAM5)</name>
    <dbReference type="NCBI Taxonomy" id="1000565"/>
    <lineage>
        <taxon>Bacteria</taxon>
        <taxon>Pseudomonadati</taxon>
        <taxon>Pseudomonadota</taxon>
        <taxon>Betaproteobacteria</taxon>
        <taxon>Nitrosomonadales</taxon>
        <taxon>Sterolibacteriaceae</taxon>
        <taxon>Methyloversatilis</taxon>
    </lineage>
</organism>
<dbReference type="PROSITE" id="PS51115">
    <property type="entry name" value="LAMININ_IVA"/>
    <property type="match status" value="1"/>
</dbReference>
<keyword evidence="2" id="KW-0677">Repeat</keyword>
<evidence type="ECO:0000256" key="2">
    <source>
        <dbReference type="ARBA" id="ARBA00022737"/>
    </source>
</evidence>
<keyword evidence="9" id="KW-1185">Reference proteome</keyword>
<evidence type="ECO:0000259" key="7">
    <source>
        <dbReference type="PROSITE" id="PS51115"/>
    </source>
</evidence>
<keyword evidence="4" id="KW-0325">Glycoprotein</keyword>
<accession>F5R7L5</accession>
<dbReference type="Proteomes" id="UP000005019">
    <property type="component" value="Unassembled WGS sequence"/>
</dbReference>
<dbReference type="STRING" id="1000565.METUNv1_00223"/>
<protein>
    <recommendedName>
        <fullName evidence="7">Laminin IV type A domain-containing protein</fullName>
    </recommendedName>
</protein>
<keyword evidence="3" id="KW-1015">Disulfide bond</keyword>
<evidence type="ECO:0000256" key="5">
    <source>
        <dbReference type="SAM" id="Phobius"/>
    </source>
</evidence>
<sequence>MKGTTLRISLPAFLFAASLPALAVTSTFDTDAEGWSAQGDIEGPLTWSATGGNPGGNVFIDDLTTGGVTYFVAPSLFLGNFAGALGSQLTFDLMQRYPGGPNQFDAEDVILSGGGLTVVYDTANNPVNNGWTSYSVPLSPTGWRLGSLSGATPTDAQFLAVLSNLSALKIRAEYQTGADVGYLDNVALVPEPAAALMLLSGIGCVAFAARRRQRAAV</sequence>
<reference evidence="8 9" key="1">
    <citation type="journal article" date="2011" name="J. Bacteriol.">
        <title>Genome sequence of Methyloversatilis universalis FAM5T, a methylotrophic representative of the order Rhodocyclales.</title>
        <authorList>
            <person name="Kittichotirat W."/>
            <person name="Good N.M."/>
            <person name="Hall R."/>
            <person name="Bringel F."/>
            <person name="Lajus A."/>
            <person name="Medigue C."/>
            <person name="Smalley N.E."/>
            <person name="Beck D."/>
            <person name="Bumgarner R."/>
            <person name="Vuilleumier S."/>
            <person name="Kalyuzhnaya M.G."/>
        </authorList>
    </citation>
    <scope>NUCLEOTIDE SEQUENCE [LARGE SCALE GENOMIC DNA]</scope>
    <source>
        <strain evidence="9">ATCC BAA-1314 / JCM 13912 / FAM5</strain>
    </source>
</reference>
<evidence type="ECO:0000256" key="1">
    <source>
        <dbReference type="ARBA" id="ARBA00022729"/>
    </source>
</evidence>
<comment type="caution">
    <text evidence="8">The sequence shown here is derived from an EMBL/GenBank/DDBJ whole genome shotgun (WGS) entry which is preliminary data.</text>
</comment>
<evidence type="ECO:0000256" key="3">
    <source>
        <dbReference type="ARBA" id="ARBA00023157"/>
    </source>
</evidence>
<dbReference type="AlphaFoldDB" id="F5R7L5"/>
<evidence type="ECO:0000313" key="8">
    <source>
        <dbReference type="EMBL" id="EGK73592.1"/>
    </source>
</evidence>
<keyword evidence="5" id="KW-1133">Transmembrane helix</keyword>
<feature type="transmembrane region" description="Helical" evidence="5">
    <location>
        <begin position="192"/>
        <end position="209"/>
    </location>
</feature>
<feature type="chain" id="PRO_5003325699" description="Laminin IV type A domain-containing protein" evidence="6">
    <location>
        <begin position="24"/>
        <end position="217"/>
    </location>
</feature>
<keyword evidence="1 6" id="KW-0732">Signal</keyword>
<dbReference type="eggNOG" id="COG3540">
    <property type="taxonomic scope" value="Bacteria"/>
</dbReference>
<dbReference type="Pfam" id="PF00052">
    <property type="entry name" value="Laminin_B"/>
    <property type="match status" value="1"/>
</dbReference>
<evidence type="ECO:0000313" key="9">
    <source>
        <dbReference type="Proteomes" id="UP000005019"/>
    </source>
</evidence>
<feature type="signal peptide" evidence="6">
    <location>
        <begin position="1"/>
        <end position="23"/>
    </location>
</feature>
<keyword evidence="5" id="KW-0812">Transmembrane</keyword>
<proteinExistence type="predicted"/>
<name>F5R7L5_METUF</name>
<dbReference type="EMBL" id="AFHG01000028">
    <property type="protein sequence ID" value="EGK73592.1"/>
    <property type="molecule type" value="Genomic_DNA"/>
</dbReference>
<dbReference type="NCBIfam" id="TIGR02595">
    <property type="entry name" value="PEP_CTERM"/>
    <property type="match status" value="1"/>
</dbReference>
<feature type="domain" description="Laminin IV type A" evidence="7">
    <location>
        <begin position="30"/>
        <end position="217"/>
    </location>
</feature>
<dbReference type="OrthoDB" id="8560410at2"/>
<dbReference type="Pfam" id="PF07589">
    <property type="entry name" value="PEP-CTERM"/>
    <property type="match status" value="1"/>
</dbReference>